<dbReference type="Pfam" id="PF00990">
    <property type="entry name" value="GGDEF"/>
    <property type="match status" value="1"/>
</dbReference>
<dbReference type="EMBL" id="FNOB01000010">
    <property type="protein sequence ID" value="SDX13922.1"/>
    <property type="molecule type" value="Genomic_DNA"/>
</dbReference>
<feature type="coiled-coil region" evidence="1">
    <location>
        <begin position="166"/>
        <end position="193"/>
    </location>
</feature>
<evidence type="ECO:0000313" key="3">
    <source>
        <dbReference type="EMBL" id="SDX13922.1"/>
    </source>
</evidence>
<dbReference type="PANTHER" id="PTHR46663:SF4">
    <property type="entry name" value="DIGUANYLATE CYCLASE DGCT-RELATED"/>
    <property type="match status" value="1"/>
</dbReference>
<name>A0A1H2Z8Y0_9RHOB</name>
<dbReference type="Gene3D" id="3.30.450.260">
    <property type="entry name" value="Haem NO binding associated domain"/>
    <property type="match status" value="1"/>
</dbReference>
<dbReference type="SUPFAM" id="SSF55073">
    <property type="entry name" value="Nucleotide cyclase"/>
    <property type="match status" value="1"/>
</dbReference>
<gene>
    <name evidence="3" type="ORF">SAMN05444006_110123</name>
</gene>
<accession>A0A1H2Z8Y0</accession>
<dbReference type="PANTHER" id="PTHR46663">
    <property type="entry name" value="DIGUANYLATE CYCLASE DGCT-RELATED"/>
    <property type="match status" value="1"/>
</dbReference>
<organism evidence="3 4">
    <name type="scientific">Allgaiera indica</name>
    <dbReference type="NCBI Taxonomy" id="765699"/>
    <lineage>
        <taxon>Bacteria</taxon>
        <taxon>Pseudomonadati</taxon>
        <taxon>Pseudomonadota</taxon>
        <taxon>Alphaproteobacteria</taxon>
        <taxon>Rhodobacterales</taxon>
        <taxon>Paracoccaceae</taxon>
        <taxon>Allgaiera</taxon>
    </lineage>
</organism>
<dbReference type="SMART" id="SM00267">
    <property type="entry name" value="GGDEF"/>
    <property type="match status" value="1"/>
</dbReference>
<dbReference type="InterPro" id="IPR043128">
    <property type="entry name" value="Rev_trsase/Diguanyl_cyclase"/>
</dbReference>
<dbReference type="Proteomes" id="UP000199541">
    <property type="component" value="Unassembled WGS sequence"/>
</dbReference>
<protein>
    <submittedName>
        <fullName evidence="3">Diguanylate cyclase (GGDEF) domain-containing protein</fullName>
    </submittedName>
</protein>
<dbReference type="InterPro" id="IPR052163">
    <property type="entry name" value="DGC-Regulatory_Protein"/>
</dbReference>
<dbReference type="InterPro" id="IPR029787">
    <property type="entry name" value="Nucleotide_cyclase"/>
</dbReference>
<proteinExistence type="predicted"/>
<dbReference type="Gene3D" id="3.30.70.270">
    <property type="match status" value="1"/>
</dbReference>
<keyword evidence="1" id="KW-0175">Coiled coil</keyword>
<dbReference type="InterPro" id="IPR042463">
    <property type="entry name" value="HNOB_dom_associated_sf"/>
</dbReference>
<dbReference type="CDD" id="cd01949">
    <property type="entry name" value="GGDEF"/>
    <property type="match status" value="1"/>
</dbReference>
<keyword evidence="4" id="KW-1185">Reference proteome</keyword>
<dbReference type="NCBIfam" id="TIGR00254">
    <property type="entry name" value="GGDEF"/>
    <property type="match status" value="1"/>
</dbReference>
<sequence>MSARPENGARPLSAAAAQRLRPAAACVTDTLGLTSIALARLMPMYLWLGRDGLIRGAGPTLAKILAGPDLSGRDFFAIFQVRRPRGISGMAGLSRHAGARLQLRLRDGPRTGFRGLAVPVAGQGGMLINLSFGIAVGQGVRVHALTNADFAPTDLAVELLYLTEAKALVMEELNDLNRRLETARRDAETEALTDTLTGLVNRRGFDQELEALIRQGGPFGLMHLDLDYFKQVNDTLGHAAGDHVLGAAGQRLRGEMRSIDMIARVGGDEFVLLLPGIDRAERLSAIAERVIARLSQPIDYAGAPCRISASVGITRSSAYDAPVAARMLADADAALYASKHAGRGRWTLWHDPGKGPPRSG</sequence>
<reference evidence="3 4" key="1">
    <citation type="submission" date="2016-10" db="EMBL/GenBank/DDBJ databases">
        <authorList>
            <person name="Varghese N."/>
            <person name="Submissions S."/>
        </authorList>
    </citation>
    <scope>NUCLEOTIDE SEQUENCE [LARGE SCALE GENOMIC DNA]</scope>
    <source>
        <strain evidence="3 4">DSM 24802</strain>
    </source>
</reference>
<comment type="caution">
    <text evidence="3">The sequence shown here is derived from an EMBL/GenBank/DDBJ whole genome shotgun (WGS) entry which is preliminary data.</text>
</comment>
<evidence type="ECO:0000313" key="4">
    <source>
        <dbReference type="Proteomes" id="UP000199541"/>
    </source>
</evidence>
<evidence type="ECO:0000259" key="2">
    <source>
        <dbReference type="PROSITE" id="PS50887"/>
    </source>
</evidence>
<feature type="domain" description="GGDEF" evidence="2">
    <location>
        <begin position="217"/>
        <end position="351"/>
    </location>
</feature>
<dbReference type="InterPro" id="IPR000160">
    <property type="entry name" value="GGDEF_dom"/>
</dbReference>
<evidence type="ECO:0000256" key="1">
    <source>
        <dbReference type="SAM" id="Coils"/>
    </source>
</evidence>
<dbReference type="PROSITE" id="PS50887">
    <property type="entry name" value="GGDEF"/>
    <property type="match status" value="1"/>
</dbReference>